<reference evidence="3" key="1">
    <citation type="submission" date="2023-03" db="UniProtKB">
        <authorList>
            <consortium name="EnsemblPlants"/>
        </authorList>
    </citation>
    <scope>IDENTIFICATION</scope>
</reference>
<keyword evidence="2" id="KW-0472">Membrane</keyword>
<evidence type="ECO:0000256" key="1">
    <source>
        <dbReference type="SAM" id="MobiDB-lite"/>
    </source>
</evidence>
<organism evidence="3">
    <name type="scientific">Cucumis melo</name>
    <name type="common">Muskmelon</name>
    <dbReference type="NCBI Taxonomy" id="3656"/>
    <lineage>
        <taxon>Eukaryota</taxon>
        <taxon>Viridiplantae</taxon>
        <taxon>Streptophyta</taxon>
        <taxon>Embryophyta</taxon>
        <taxon>Tracheophyta</taxon>
        <taxon>Spermatophyta</taxon>
        <taxon>Magnoliopsida</taxon>
        <taxon>eudicotyledons</taxon>
        <taxon>Gunneridae</taxon>
        <taxon>Pentapetalae</taxon>
        <taxon>rosids</taxon>
        <taxon>fabids</taxon>
        <taxon>Cucurbitales</taxon>
        <taxon>Cucurbitaceae</taxon>
        <taxon>Benincaseae</taxon>
        <taxon>Cucumis</taxon>
    </lineage>
</organism>
<feature type="transmembrane region" description="Helical" evidence="2">
    <location>
        <begin position="34"/>
        <end position="52"/>
    </location>
</feature>
<name>A0A9I9E4B8_CUCME</name>
<feature type="region of interest" description="Disordered" evidence="1">
    <location>
        <begin position="1"/>
        <end position="20"/>
    </location>
</feature>
<keyword evidence="2" id="KW-0812">Transmembrane</keyword>
<protein>
    <submittedName>
        <fullName evidence="3">Uncharacterized protein</fullName>
    </submittedName>
</protein>
<evidence type="ECO:0000313" key="3">
    <source>
        <dbReference type="EnsemblPlants" id="MELO3C028552.2.1"/>
    </source>
</evidence>
<dbReference type="Gramene" id="MELO3C028552.2.1">
    <property type="protein sequence ID" value="MELO3C028552.2.1"/>
    <property type="gene ID" value="MELO3C028552.2"/>
</dbReference>
<accession>A0A9I9E4B8</accession>
<proteinExistence type="predicted"/>
<keyword evidence="2" id="KW-1133">Transmembrane helix</keyword>
<evidence type="ECO:0000256" key="2">
    <source>
        <dbReference type="SAM" id="Phobius"/>
    </source>
</evidence>
<sequence>MSEHQNEERMKELKDSTPQMLTDEASSSLWSSPLSSSLPISLAYLFMIWITIENIRKEFRGRTPGIELTA</sequence>
<feature type="compositionally biased region" description="Basic and acidic residues" evidence="1">
    <location>
        <begin position="1"/>
        <end position="15"/>
    </location>
</feature>
<dbReference type="AlphaFoldDB" id="A0A9I9E4B8"/>
<dbReference type="EnsemblPlants" id="MELO3C028552.2.1">
    <property type="protein sequence ID" value="MELO3C028552.2.1"/>
    <property type="gene ID" value="MELO3C028552.2"/>
</dbReference>